<keyword evidence="2" id="KW-1185">Reference proteome</keyword>
<sequence>MTSEPPVIRARDLRLESTRGTVYGPVDLDVPAGRLLGLVSPRAAGARACC</sequence>
<reference evidence="1 2" key="1">
    <citation type="submission" date="2019-10" db="EMBL/GenBank/DDBJ databases">
        <title>Genomic analysis of Raineyella sp. CBA3103.</title>
        <authorList>
            <person name="Roh S.W."/>
        </authorList>
    </citation>
    <scope>NUCLEOTIDE SEQUENCE [LARGE SCALE GENOMIC DNA]</scope>
    <source>
        <strain evidence="1 2">CBA3103</strain>
    </source>
</reference>
<organism evidence="1 2">
    <name type="scientific">Raineyella fluvialis</name>
    <dbReference type="NCBI Taxonomy" id="2662261"/>
    <lineage>
        <taxon>Bacteria</taxon>
        <taxon>Bacillati</taxon>
        <taxon>Actinomycetota</taxon>
        <taxon>Actinomycetes</taxon>
        <taxon>Propionibacteriales</taxon>
        <taxon>Propionibacteriaceae</taxon>
        <taxon>Raineyella</taxon>
    </lineage>
</organism>
<accession>A0A5Q2FDB9</accession>
<dbReference type="AlphaFoldDB" id="A0A5Q2FDB9"/>
<dbReference type="KEGG" id="rain:Rai3103_04720"/>
<evidence type="ECO:0000313" key="2">
    <source>
        <dbReference type="Proteomes" id="UP000386847"/>
    </source>
</evidence>
<proteinExistence type="predicted"/>
<evidence type="ECO:0000313" key="1">
    <source>
        <dbReference type="EMBL" id="QGF23083.1"/>
    </source>
</evidence>
<name>A0A5Q2FDB9_9ACTN</name>
<dbReference type="EMBL" id="CP045725">
    <property type="protein sequence ID" value="QGF23083.1"/>
    <property type="molecule type" value="Genomic_DNA"/>
</dbReference>
<dbReference type="Proteomes" id="UP000386847">
    <property type="component" value="Chromosome"/>
</dbReference>
<gene>
    <name evidence="1" type="ORF">Rai3103_04720</name>
</gene>
<protein>
    <submittedName>
        <fullName evidence="1">Uncharacterized protein</fullName>
    </submittedName>
</protein>